<dbReference type="Gene3D" id="1.10.287.770">
    <property type="entry name" value="YojJ-like"/>
    <property type="match status" value="1"/>
</dbReference>
<feature type="transmembrane region" description="Helical" evidence="13">
    <location>
        <begin position="73"/>
        <end position="94"/>
    </location>
</feature>
<keyword evidence="9 13" id="KW-0472">Membrane</keyword>
<evidence type="ECO:0000256" key="13">
    <source>
        <dbReference type="SAM" id="Phobius"/>
    </source>
</evidence>
<dbReference type="InterPro" id="IPR001873">
    <property type="entry name" value="ENaC"/>
</dbReference>
<keyword evidence="5 12" id="KW-0812">Transmembrane</keyword>
<evidence type="ECO:0000256" key="5">
    <source>
        <dbReference type="ARBA" id="ARBA00022692"/>
    </source>
</evidence>
<comment type="similarity">
    <text evidence="2 12">Belongs to the amiloride-sensitive sodium channel (TC 1.A.6) family.</text>
</comment>
<evidence type="ECO:0000313" key="14">
    <source>
        <dbReference type="Proteomes" id="UP000694866"/>
    </source>
</evidence>
<organism evidence="14 15">
    <name type="scientific">Fopius arisanus</name>
    <dbReference type="NCBI Taxonomy" id="64838"/>
    <lineage>
        <taxon>Eukaryota</taxon>
        <taxon>Metazoa</taxon>
        <taxon>Ecdysozoa</taxon>
        <taxon>Arthropoda</taxon>
        <taxon>Hexapoda</taxon>
        <taxon>Insecta</taxon>
        <taxon>Pterygota</taxon>
        <taxon>Neoptera</taxon>
        <taxon>Endopterygota</taxon>
        <taxon>Hymenoptera</taxon>
        <taxon>Apocrita</taxon>
        <taxon>Ichneumonoidea</taxon>
        <taxon>Braconidae</taxon>
        <taxon>Opiinae</taxon>
        <taxon>Fopius</taxon>
    </lineage>
</organism>
<evidence type="ECO:0000256" key="6">
    <source>
        <dbReference type="ARBA" id="ARBA00022989"/>
    </source>
</evidence>
<keyword evidence="8 12" id="KW-0406">Ion transport</keyword>
<keyword evidence="7" id="KW-0915">Sodium</keyword>
<dbReference type="AlphaFoldDB" id="A0A9R1TAN7"/>
<dbReference type="RefSeq" id="XP_011305739.1">
    <property type="nucleotide sequence ID" value="XM_011307437.1"/>
</dbReference>
<evidence type="ECO:0000256" key="11">
    <source>
        <dbReference type="ARBA" id="ARBA00023303"/>
    </source>
</evidence>
<evidence type="ECO:0000256" key="9">
    <source>
        <dbReference type="ARBA" id="ARBA00023136"/>
    </source>
</evidence>
<accession>A0A9R1TAN7</accession>
<dbReference type="OrthoDB" id="6436100at2759"/>
<evidence type="ECO:0000256" key="4">
    <source>
        <dbReference type="ARBA" id="ARBA00022461"/>
    </source>
</evidence>
<evidence type="ECO:0000256" key="10">
    <source>
        <dbReference type="ARBA" id="ARBA00023201"/>
    </source>
</evidence>
<comment type="subcellular location">
    <subcellularLocation>
        <location evidence="1">Membrane</location>
        <topology evidence="1">Multi-pass membrane protein</topology>
    </subcellularLocation>
</comment>
<protein>
    <submittedName>
        <fullName evidence="15">Sodium channel protein Nach-like</fullName>
    </submittedName>
</protein>
<evidence type="ECO:0000256" key="2">
    <source>
        <dbReference type="ARBA" id="ARBA00007193"/>
    </source>
</evidence>
<keyword evidence="3 12" id="KW-0813">Transport</keyword>
<dbReference type="GeneID" id="105268138"/>
<dbReference type="PANTHER" id="PTHR11690:SF237">
    <property type="entry name" value="PICKPOCKET 16-RELATED"/>
    <property type="match status" value="1"/>
</dbReference>
<dbReference type="Gene3D" id="2.60.470.10">
    <property type="entry name" value="Acid-sensing ion channels like domains"/>
    <property type="match status" value="1"/>
</dbReference>
<evidence type="ECO:0000256" key="1">
    <source>
        <dbReference type="ARBA" id="ARBA00004141"/>
    </source>
</evidence>
<feature type="transmembrane region" description="Helical" evidence="13">
    <location>
        <begin position="479"/>
        <end position="502"/>
    </location>
</feature>
<keyword evidence="14" id="KW-1185">Reference proteome</keyword>
<dbReference type="PANTHER" id="PTHR11690">
    <property type="entry name" value="AMILORIDE-SENSITIVE SODIUM CHANNEL-RELATED"/>
    <property type="match status" value="1"/>
</dbReference>
<dbReference type="KEGG" id="fas:105268138"/>
<keyword evidence="6 13" id="KW-1133">Transmembrane helix</keyword>
<evidence type="ECO:0000256" key="8">
    <source>
        <dbReference type="ARBA" id="ARBA00023065"/>
    </source>
</evidence>
<keyword evidence="11 12" id="KW-0407">Ion channel</keyword>
<reference evidence="15" key="1">
    <citation type="submission" date="2025-08" db="UniProtKB">
        <authorList>
            <consortium name="RefSeq"/>
        </authorList>
    </citation>
    <scope>IDENTIFICATION</scope>
    <source>
        <strain evidence="15">USDA-PBARC FA_bdor</strain>
        <tissue evidence="15">Whole organism</tissue>
    </source>
</reference>
<dbReference type="Proteomes" id="UP000694866">
    <property type="component" value="Unplaced"/>
</dbReference>
<evidence type="ECO:0000313" key="15">
    <source>
        <dbReference type="RefSeq" id="XP_011305739.1"/>
    </source>
</evidence>
<keyword evidence="10 12" id="KW-0739">Sodium transport</keyword>
<dbReference type="GO" id="GO:0005886">
    <property type="term" value="C:plasma membrane"/>
    <property type="evidence" value="ECO:0007669"/>
    <property type="project" value="TreeGrafter"/>
</dbReference>
<evidence type="ECO:0000256" key="7">
    <source>
        <dbReference type="ARBA" id="ARBA00023053"/>
    </source>
</evidence>
<gene>
    <name evidence="15" type="primary">LOC105268138</name>
</gene>
<keyword evidence="4 12" id="KW-0894">Sodium channel</keyword>
<proteinExistence type="inferred from homology"/>
<evidence type="ECO:0000256" key="12">
    <source>
        <dbReference type="RuleBase" id="RU000679"/>
    </source>
</evidence>
<dbReference type="PRINTS" id="PR01078">
    <property type="entry name" value="AMINACHANNEL"/>
</dbReference>
<name>A0A9R1TAN7_9HYME</name>
<dbReference type="GO" id="GO:0015280">
    <property type="term" value="F:ligand-gated sodium channel activity"/>
    <property type="evidence" value="ECO:0007669"/>
    <property type="project" value="TreeGrafter"/>
</dbReference>
<evidence type="ECO:0000256" key="3">
    <source>
        <dbReference type="ARBA" id="ARBA00022448"/>
    </source>
</evidence>
<dbReference type="Pfam" id="PF00858">
    <property type="entry name" value="ASC"/>
    <property type="match status" value="1"/>
</dbReference>
<sequence>MDCQTIQISSRPGEPLGLRNLKMFPTVSKSKSKPQLFQHASNLMSEVYDEFAEESSIHGIRYTSGKKSPRERAVWLLLVVLSMISAGMLAQKFYHRHKEATMRTLIVTNHYPSHKIPLPAVTICHPTIVSTRKLEQYEKDGKRIEMPFGMEWNQFLSDLQFTQEIYVPTNHFQHAMFRLNSVMSYNNLSMEGLLSILSPSCDEYLAHCQLQGESKSCHHYIKPSKTIYGLCCSFNYVYAERDTRWSQGEDIYSNFFGDNFIFSAIVKNFGDLDRIAALTYGDGTRVLIHDSHSYPGQSSREFIARQGSETIAYVDGRILTASPEVLNLPRDERDCRTTMAGGSTYRLDNCIAICHEKLLKEYCDCIPYYASVFKDDDIACNFTHISCLSKVKARVLQTPFRNEPCNCYPVCDGNSYLVAITAAPMNAAQHNPSSFYRIAENYPNSTAIHITFPRQTATLLRRDLVLSWINLVSSLGGVFSLFLGCSFISLCEMIYFLMYYVYRVIKGRVTNS</sequence>